<dbReference type="Pfam" id="PF03524">
    <property type="entry name" value="CagX"/>
    <property type="match status" value="1"/>
</dbReference>
<evidence type="ECO:0000256" key="4">
    <source>
        <dbReference type="SAM" id="SignalP"/>
    </source>
</evidence>
<dbReference type="CDD" id="cd06911">
    <property type="entry name" value="VirB9_CagX_TrbG"/>
    <property type="match status" value="1"/>
</dbReference>
<organism evidence="5 6">
    <name type="scientific">Paraburkholderia humisilvae</name>
    <dbReference type="NCBI Taxonomy" id="627669"/>
    <lineage>
        <taxon>Bacteria</taxon>
        <taxon>Pseudomonadati</taxon>
        <taxon>Pseudomonadota</taxon>
        <taxon>Betaproteobacteria</taxon>
        <taxon>Burkholderiales</taxon>
        <taxon>Burkholderiaceae</taxon>
        <taxon>Paraburkholderia</taxon>
    </lineage>
</organism>
<dbReference type="EMBL" id="CADIKH010000048">
    <property type="protein sequence ID" value="CAB3770836.1"/>
    <property type="molecule type" value="Genomic_DNA"/>
</dbReference>
<sequence>MKRIPLMSTTCAMLACIAVQSACASRPSATVSYNFGWTTSGSDQARPFQVFDDGANVYVQFDDMKRVPAIFADTPAGRVLLQWRPEFPYAVIGHPERALIFRVGPYEARALRNAPMTAAPSGVRTGEATPSAISGVAPTPKIRSGAGRASDADAP</sequence>
<protein>
    <recommendedName>
        <fullName evidence="7">Type IV secretion system protein virB9</fullName>
    </recommendedName>
</protein>
<dbReference type="InterPro" id="IPR033645">
    <property type="entry name" value="VirB9/CagX/TrbG_C"/>
</dbReference>
<dbReference type="Gene3D" id="2.60.40.2500">
    <property type="match status" value="1"/>
</dbReference>
<keyword evidence="2 4" id="KW-0732">Signal</keyword>
<accession>A0A6J5F0M6</accession>
<dbReference type="RefSeq" id="WP_175231854.1">
    <property type="nucleotide sequence ID" value="NZ_CADIKH010000048.1"/>
</dbReference>
<proteinExistence type="inferred from homology"/>
<dbReference type="Proteomes" id="UP000494363">
    <property type="component" value="Unassembled WGS sequence"/>
</dbReference>
<evidence type="ECO:0000256" key="3">
    <source>
        <dbReference type="SAM" id="MobiDB-lite"/>
    </source>
</evidence>
<gene>
    <name evidence="5" type="ORF">LMG29542_06458</name>
</gene>
<evidence type="ECO:0000313" key="6">
    <source>
        <dbReference type="Proteomes" id="UP000494363"/>
    </source>
</evidence>
<feature type="region of interest" description="Disordered" evidence="3">
    <location>
        <begin position="118"/>
        <end position="155"/>
    </location>
</feature>
<feature type="chain" id="PRO_5027014812" description="Type IV secretion system protein virB9" evidence="4">
    <location>
        <begin position="25"/>
        <end position="155"/>
    </location>
</feature>
<keyword evidence="6" id="KW-1185">Reference proteome</keyword>
<dbReference type="AlphaFoldDB" id="A0A6J5F0M6"/>
<feature type="signal peptide" evidence="4">
    <location>
        <begin position="1"/>
        <end position="24"/>
    </location>
</feature>
<dbReference type="InterPro" id="IPR010258">
    <property type="entry name" value="Conjugal_tfr_TrbG/VirB9/CagX"/>
</dbReference>
<comment type="similarity">
    <text evidence="1">Belongs to the TrbG/VirB9 family.</text>
</comment>
<evidence type="ECO:0000256" key="2">
    <source>
        <dbReference type="ARBA" id="ARBA00022729"/>
    </source>
</evidence>
<name>A0A6J5F0M6_9BURK</name>
<evidence type="ECO:0008006" key="7">
    <source>
        <dbReference type="Google" id="ProtNLM"/>
    </source>
</evidence>
<evidence type="ECO:0000256" key="1">
    <source>
        <dbReference type="ARBA" id="ARBA00006135"/>
    </source>
</evidence>
<evidence type="ECO:0000313" key="5">
    <source>
        <dbReference type="EMBL" id="CAB3770836.1"/>
    </source>
</evidence>
<reference evidence="5 6" key="1">
    <citation type="submission" date="2020-04" db="EMBL/GenBank/DDBJ databases">
        <authorList>
            <person name="De Canck E."/>
        </authorList>
    </citation>
    <scope>NUCLEOTIDE SEQUENCE [LARGE SCALE GENOMIC DNA]</scope>
    <source>
        <strain evidence="5 6">LMG 29542</strain>
    </source>
</reference>
<dbReference type="PROSITE" id="PS51257">
    <property type="entry name" value="PROKAR_LIPOPROTEIN"/>
    <property type="match status" value="1"/>
</dbReference>
<dbReference type="InterPro" id="IPR038161">
    <property type="entry name" value="VirB9/CagX/TrbG_C_sf"/>
</dbReference>